<reference evidence="1" key="2">
    <citation type="submission" date="2025-08" db="UniProtKB">
        <authorList>
            <consortium name="Ensembl"/>
        </authorList>
    </citation>
    <scope>IDENTIFICATION</scope>
</reference>
<keyword evidence="2" id="KW-1185">Reference proteome</keyword>
<dbReference type="Ensembl" id="ENSEEET00000056360.1">
    <property type="protein sequence ID" value="ENSEEEP00000063678.1"/>
    <property type="gene ID" value="ENSEEEG00000027924.1"/>
</dbReference>
<sequence>MACRCDLACSEEGEGEVAESPPLAANEKLTRLDMLSPLALVSVCLLHLPTRLLFHCSKCAFPCSSPHLLAPPCILCRRVPALSFCSHLRRYAYPFLGSDGGRLSVGVDDGGGMRGSHRQVDRACLLVNSALKFLHLPQMPRSYSLTFVPAPRLGPEEVLQLTLRPLLGPSQLGEVYLRQDRSMEGPLRAADNGSQAATDWAGVDWLSFPEAGLSSCHYSAADGLSTLNSSELQSESEIWRVW</sequence>
<reference evidence="1 2" key="1">
    <citation type="submission" date="2020-05" db="EMBL/GenBank/DDBJ databases">
        <title>Electrophorus electricus (electric eel) genome, fEleEle1, primary haplotype.</title>
        <authorList>
            <person name="Myers G."/>
            <person name="Meyer A."/>
            <person name="Fedrigo O."/>
            <person name="Formenti G."/>
            <person name="Rhie A."/>
            <person name="Tracey A."/>
            <person name="Sims Y."/>
            <person name="Jarvis E.D."/>
        </authorList>
    </citation>
    <scope>NUCLEOTIDE SEQUENCE [LARGE SCALE GENOMIC DNA]</scope>
</reference>
<name>A0AAY5F3N5_ELEEL</name>
<dbReference type="Proteomes" id="UP000314983">
    <property type="component" value="Chromosome 4"/>
</dbReference>
<protein>
    <submittedName>
        <fullName evidence="1">Uncharacterized protein</fullName>
    </submittedName>
</protein>
<dbReference type="AlphaFoldDB" id="A0AAY5F3N5"/>
<proteinExistence type="predicted"/>
<evidence type="ECO:0000313" key="1">
    <source>
        <dbReference type="Ensembl" id="ENSEEEP00000063678.1"/>
    </source>
</evidence>
<evidence type="ECO:0000313" key="2">
    <source>
        <dbReference type="Proteomes" id="UP000314983"/>
    </source>
</evidence>
<organism evidence="1 2">
    <name type="scientific">Electrophorus electricus</name>
    <name type="common">Electric eel</name>
    <name type="synonym">Gymnotus electricus</name>
    <dbReference type="NCBI Taxonomy" id="8005"/>
    <lineage>
        <taxon>Eukaryota</taxon>
        <taxon>Metazoa</taxon>
        <taxon>Chordata</taxon>
        <taxon>Craniata</taxon>
        <taxon>Vertebrata</taxon>
        <taxon>Euteleostomi</taxon>
        <taxon>Actinopterygii</taxon>
        <taxon>Neopterygii</taxon>
        <taxon>Teleostei</taxon>
        <taxon>Ostariophysi</taxon>
        <taxon>Gymnotiformes</taxon>
        <taxon>Gymnotoidei</taxon>
        <taxon>Gymnotidae</taxon>
        <taxon>Electrophorus</taxon>
    </lineage>
</organism>
<reference evidence="1" key="3">
    <citation type="submission" date="2025-09" db="UniProtKB">
        <authorList>
            <consortium name="Ensembl"/>
        </authorList>
    </citation>
    <scope>IDENTIFICATION</scope>
</reference>
<accession>A0AAY5F3N5</accession>